<name>A0AA85BM84_9TREM</name>
<accession>A0AA85BM84</accession>
<reference evidence="2" key="1">
    <citation type="submission" date="2023-11" db="UniProtKB">
        <authorList>
            <consortium name="WormBaseParasite"/>
        </authorList>
    </citation>
    <scope>IDENTIFICATION</scope>
</reference>
<dbReference type="Proteomes" id="UP000050791">
    <property type="component" value="Unassembled WGS sequence"/>
</dbReference>
<dbReference type="AlphaFoldDB" id="A0AA85BM84"/>
<dbReference type="WBParaSite" id="SMTH1_63520.1">
    <property type="protein sequence ID" value="SMTH1_63520.1"/>
    <property type="gene ID" value="SMTH1_63520"/>
</dbReference>
<evidence type="ECO:0000313" key="1">
    <source>
        <dbReference type="Proteomes" id="UP000050791"/>
    </source>
</evidence>
<protein>
    <submittedName>
        <fullName evidence="2">Uncharacterized protein</fullName>
    </submittedName>
</protein>
<organism evidence="1 2">
    <name type="scientific">Schistosoma mattheei</name>
    <dbReference type="NCBI Taxonomy" id="31246"/>
    <lineage>
        <taxon>Eukaryota</taxon>
        <taxon>Metazoa</taxon>
        <taxon>Spiralia</taxon>
        <taxon>Lophotrochozoa</taxon>
        <taxon>Platyhelminthes</taxon>
        <taxon>Trematoda</taxon>
        <taxon>Digenea</taxon>
        <taxon>Strigeidida</taxon>
        <taxon>Schistosomatoidea</taxon>
        <taxon>Schistosomatidae</taxon>
        <taxon>Schistosoma</taxon>
    </lineage>
</organism>
<proteinExistence type="predicted"/>
<sequence length="168" mass="18814">MVENTEDLKRSLTDSVNDLGYILSDRLRHVDGDFDFDMSVTATYDLDTRLMLMLDKSMMPESNLEDSIPVKNAWVKFAATASAYVYKNVGESVSKPLRKWLANAASAAILAGLLAEVPESCDSDERTTSDGETSVENIFTPDRVVENRQDGAWYYGRWTVDNLPTVMK</sequence>
<evidence type="ECO:0000313" key="2">
    <source>
        <dbReference type="WBParaSite" id="SMTH1_63520.1"/>
    </source>
</evidence>